<feature type="transmembrane region" description="Helical" evidence="7">
    <location>
        <begin position="425"/>
        <end position="447"/>
    </location>
</feature>
<evidence type="ECO:0000313" key="8">
    <source>
        <dbReference type="EMBL" id="GGJ70825.1"/>
    </source>
</evidence>
<dbReference type="InterPro" id="IPR050833">
    <property type="entry name" value="Poly_Biosynth_Transport"/>
</dbReference>
<evidence type="ECO:0000256" key="7">
    <source>
        <dbReference type="SAM" id="Phobius"/>
    </source>
</evidence>
<evidence type="ECO:0000256" key="2">
    <source>
        <dbReference type="ARBA" id="ARBA00007430"/>
    </source>
</evidence>
<feature type="transmembrane region" description="Helical" evidence="7">
    <location>
        <begin position="58"/>
        <end position="81"/>
    </location>
</feature>
<dbReference type="GeneID" id="303305540"/>
<organism evidence="8 9">
    <name type="scientific">Glutamicibacter ardleyensis</name>
    <dbReference type="NCBI Taxonomy" id="225894"/>
    <lineage>
        <taxon>Bacteria</taxon>
        <taxon>Bacillati</taxon>
        <taxon>Actinomycetota</taxon>
        <taxon>Actinomycetes</taxon>
        <taxon>Micrococcales</taxon>
        <taxon>Micrococcaceae</taxon>
        <taxon>Glutamicibacter</taxon>
    </lineage>
</organism>
<gene>
    <name evidence="8" type="ORF">GCM10007173_32070</name>
</gene>
<comment type="similarity">
    <text evidence="2">Belongs to the polysaccharide synthase family.</text>
</comment>
<name>A0ABQ2DS72_9MICC</name>
<evidence type="ECO:0000313" key="9">
    <source>
        <dbReference type="Proteomes" id="UP000606115"/>
    </source>
</evidence>
<feature type="transmembrane region" description="Helical" evidence="7">
    <location>
        <begin position="453"/>
        <end position="474"/>
    </location>
</feature>
<keyword evidence="6 7" id="KW-0472">Membrane</keyword>
<dbReference type="EMBL" id="BMKX01000010">
    <property type="protein sequence ID" value="GGJ70825.1"/>
    <property type="molecule type" value="Genomic_DNA"/>
</dbReference>
<dbReference type="RefSeq" id="WP_229677196.1">
    <property type="nucleotide sequence ID" value="NZ_BMKX01000010.1"/>
</dbReference>
<feature type="transmembrane region" description="Helical" evidence="7">
    <location>
        <begin position="124"/>
        <end position="143"/>
    </location>
</feature>
<dbReference type="PANTHER" id="PTHR30250">
    <property type="entry name" value="PST FAMILY PREDICTED COLANIC ACID TRANSPORTER"/>
    <property type="match status" value="1"/>
</dbReference>
<feature type="transmembrane region" description="Helical" evidence="7">
    <location>
        <begin position="368"/>
        <end position="387"/>
    </location>
</feature>
<feature type="transmembrane region" description="Helical" evidence="7">
    <location>
        <begin position="247"/>
        <end position="269"/>
    </location>
</feature>
<feature type="transmembrane region" description="Helical" evidence="7">
    <location>
        <begin position="296"/>
        <end position="329"/>
    </location>
</feature>
<evidence type="ECO:0000256" key="5">
    <source>
        <dbReference type="ARBA" id="ARBA00022989"/>
    </source>
</evidence>
<dbReference type="PANTHER" id="PTHR30250:SF10">
    <property type="entry name" value="LIPOPOLYSACCHARIDE BIOSYNTHESIS PROTEIN WZXC"/>
    <property type="match status" value="1"/>
</dbReference>
<dbReference type="Pfam" id="PF13440">
    <property type="entry name" value="Polysacc_synt_3"/>
    <property type="match status" value="1"/>
</dbReference>
<evidence type="ECO:0000256" key="6">
    <source>
        <dbReference type="ARBA" id="ARBA00023136"/>
    </source>
</evidence>
<feature type="transmembrane region" description="Helical" evidence="7">
    <location>
        <begin position="21"/>
        <end position="46"/>
    </location>
</feature>
<evidence type="ECO:0000256" key="4">
    <source>
        <dbReference type="ARBA" id="ARBA00022692"/>
    </source>
</evidence>
<feature type="transmembrane region" description="Helical" evidence="7">
    <location>
        <begin position="164"/>
        <end position="185"/>
    </location>
</feature>
<feature type="transmembrane region" description="Helical" evidence="7">
    <location>
        <begin position="393"/>
        <end position="413"/>
    </location>
</feature>
<dbReference type="CDD" id="cd13127">
    <property type="entry name" value="MATE_tuaB_like"/>
    <property type="match status" value="1"/>
</dbReference>
<sequence length="495" mass="51779">MTAARKLQEPKAKKATRKMTASGAFAWSLGNTLVSRLGTVGIGIILARVLGPEQFGTFAIALVALMAVLSFNELGVSLAIVRWPGDPARIAPTVNTISVVGSTIFCILAWFATPAFTSLMGDPSATWVVRLLILSVLINGAVAGPAALLQRDFQERTRMGIDQVNVWVGAIASVALALLGLGAMALAVGRLLGSLISAFMFFKASPLPYQFGWQKGVAGALLKFGMPLAGSSVIVFAIGYTDQLTTGALLGSVALGFYVLAFNLSSWPLSIVSQPLRRVAPASFAALQSDPPKLRAFILSLFSILACATIPAFIALAVAATPLVIFVYGEVWANAAGVLSWLVIAALSKVFCELMYDYIVVIGRTSAILRIQIIGLAALIPSLLAGAHFGGLIGVAIAQAAVAFCVMLPLYLWNLRGIGIGLGAIAQRIWLPVVAGLAMAIVCWLLVTNIESAVISVLSVGGVSLLTIATLIYVRRGELGSLRGIARTETLGEAS</sequence>
<accession>A0ABQ2DS72</accession>
<reference evidence="9" key="1">
    <citation type="journal article" date="2019" name="Int. J. Syst. Evol. Microbiol.">
        <title>The Global Catalogue of Microorganisms (GCM) 10K type strain sequencing project: providing services to taxonomists for standard genome sequencing and annotation.</title>
        <authorList>
            <consortium name="The Broad Institute Genomics Platform"/>
            <consortium name="The Broad Institute Genome Sequencing Center for Infectious Disease"/>
            <person name="Wu L."/>
            <person name="Ma J."/>
        </authorList>
    </citation>
    <scope>NUCLEOTIDE SEQUENCE [LARGE SCALE GENOMIC DNA]</scope>
    <source>
        <strain evidence="9">CGMCC 1.3685</strain>
    </source>
</reference>
<feature type="transmembrane region" description="Helical" evidence="7">
    <location>
        <begin position="93"/>
        <end position="112"/>
    </location>
</feature>
<keyword evidence="3" id="KW-1003">Cell membrane</keyword>
<feature type="transmembrane region" description="Helical" evidence="7">
    <location>
        <begin position="221"/>
        <end position="241"/>
    </location>
</feature>
<proteinExistence type="inferred from homology"/>
<protein>
    <submittedName>
        <fullName evidence="8">Lipopolysaccharide biosynthesis protein</fullName>
    </submittedName>
</protein>
<comment type="subcellular location">
    <subcellularLocation>
        <location evidence="1">Cell membrane</location>
        <topology evidence="1">Multi-pass membrane protein</topology>
    </subcellularLocation>
</comment>
<evidence type="ECO:0000256" key="3">
    <source>
        <dbReference type="ARBA" id="ARBA00022475"/>
    </source>
</evidence>
<keyword evidence="5 7" id="KW-1133">Transmembrane helix</keyword>
<feature type="transmembrane region" description="Helical" evidence="7">
    <location>
        <begin position="335"/>
        <end position="356"/>
    </location>
</feature>
<dbReference type="Proteomes" id="UP000606115">
    <property type="component" value="Unassembled WGS sequence"/>
</dbReference>
<evidence type="ECO:0000256" key="1">
    <source>
        <dbReference type="ARBA" id="ARBA00004651"/>
    </source>
</evidence>
<keyword evidence="4 7" id="KW-0812">Transmembrane</keyword>
<keyword evidence="9" id="KW-1185">Reference proteome</keyword>
<comment type="caution">
    <text evidence="8">The sequence shown here is derived from an EMBL/GenBank/DDBJ whole genome shotgun (WGS) entry which is preliminary data.</text>
</comment>